<keyword evidence="2" id="KW-0408">Iron</keyword>
<evidence type="ECO:0000256" key="2">
    <source>
        <dbReference type="ARBA" id="ARBA00022617"/>
    </source>
</evidence>
<feature type="region of interest" description="Disordered" evidence="5">
    <location>
        <begin position="168"/>
        <end position="189"/>
    </location>
</feature>
<keyword evidence="6" id="KW-0812">Transmembrane</keyword>
<dbReference type="InterPro" id="IPR012340">
    <property type="entry name" value="NA-bd_OB-fold"/>
</dbReference>
<dbReference type="GO" id="GO:0017004">
    <property type="term" value="P:cytochrome complex assembly"/>
    <property type="evidence" value="ECO:0007669"/>
    <property type="project" value="UniProtKB-KW"/>
</dbReference>
<evidence type="ECO:0000313" key="7">
    <source>
        <dbReference type="EMBL" id="KYF58465.1"/>
    </source>
</evidence>
<protein>
    <recommendedName>
        <fullName evidence="9">Cytochrome c maturation protein CcmE</fullName>
    </recommendedName>
</protein>
<dbReference type="Pfam" id="PF03100">
    <property type="entry name" value="CcmE"/>
    <property type="match status" value="1"/>
</dbReference>
<keyword evidence="2" id="KW-0479">Metal-binding</keyword>
<dbReference type="AlphaFoldDB" id="A0A150PRW5"/>
<evidence type="ECO:0000256" key="6">
    <source>
        <dbReference type="SAM" id="Phobius"/>
    </source>
</evidence>
<evidence type="ECO:0008006" key="9">
    <source>
        <dbReference type="Google" id="ProtNLM"/>
    </source>
</evidence>
<comment type="subcellular location">
    <subcellularLocation>
        <location evidence="1">Membrane</location>
    </subcellularLocation>
</comment>
<feature type="transmembrane region" description="Helical" evidence="6">
    <location>
        <begin position="42"/>
        <end position="63"/>
    </location>
</feature>
<evidence type="ECO:0000256" key="3">
    <source>
        <dbReference type="ARBA" id="ARBA00022748"/>
    </source>
</evidence>
<keyword evidence="6" id="KW-1133">Transmembrane helix</keyword>
<proteinExistence type="predicted"/>
<gene>
    <name evidence="7" type="ORF">BE08_14930</name>
</gene>
<comment type="caution">
    <text evidence="7">The sequence shown here is derived from an EMBL/GenBank/DDBJ whole genome shotgun (WGS) entry which is preliminary data.</text>
</comment>
<dbReference type="SUPFAM" id="SSF82093">
    <property type="entry name" value="Heme chaperone CcmE"/>
    <property type="match status" value="1"/>
</dbReference>
<dbReference type="GO" id="GO:0017003">
    <property type="term" value="P:protein-heme linkage"/>
    <property type="evidence" value="ECO:0007669"/>
    <property type="project" value="InterPro"/>
</dbReference>
<dbReference type="InterPro" id="IPR036127">
    <property type="entry name" value="CcmE-like_sf"/>
</dbReference>
<evidence type="ECO:0000256" key="4">
    <source>
        <dbReference type="ARBA" id="ARBA00023136"/>
    </source>
</evidence>
<dbReference type="InterPro" id="IPR004329">
    <property type="entry name" value="CcmE"/>
</dbReference>
<organism evidence="7 8">
    <name type="scientific">Sorangium cellulosum</name>
    <name type="common">Polyangium cellulosum</name>
    <dbReference type="NCBI Taxonomy" id="56"/>
    <lineage>
        <taxon>Bacteria</taxon>
        <taxon>Pseudomonadati</taxon>
        <taxon>Myxococcota</taxon>
        <taxon>Polyangia</taxon>
        <taxon>Polyangiales</taxon>
        <taxon>Polyangiaceae</taxon>
        <taxon>Sorangium</taxon>
    </lineage>
</organism>
<evidence type="ECO:0000256" key="5">
    <source>
        <dbReference type="SAM" id="MobiDB-lite"/>
    </source>
</evidence>
<dbReference type="Proteomes" id="UP000075420">
    <property type="component" value="Unassembled WGS sequence"/>
</dbReference>
<evidence type="ECO:0000256" key="1">
    <source>
        <dbReference type="ARBA" id="ARBA00004370"/>
    </source>
</evidence>
<dbReference type="GO" id="GO:0020037">
    <property type="term" value="F:heme binding"/>
    <property type="evidence" value="ECO:0007669"/>
    <property type="project" value="InterPro"/>
</dbReference>
<dbReference type="GO" id="GO:0005886">
    <property type="term" value="C:plasma membrane"/>
    <property type="evidence" value="ECO:0007669"/>
    <property type="project" value="InterPro"/>
</dbReference>
<accession>A0A150PRW5</accession>
<sequence length="189" mass="20188">MSKKLDEELAQALSLAEQQETPAVVKPAAPSAQPKPRPSRSVGLLATLLVMVGALVALFLVGFKEAAVYATPVDQLLASKDKLTGRKVRVEGELVPGTLVKRDSPCEYRFQIHGTQAELPVRYAQCVIPDTFRDVPSGGVEVTVEGTLTQDGNFEASLVMAKCTSKYDPNSHEMKGGAQPGEGPLSLKN</sequence>
<reference evidence="7 8" key="1">
    <citation type="submission" date="2014-02" db="EMBL/GenBank/DDBJ databases">
        <title>The small core and large imbalanced accessory genome model reveals a collaborative survival strategy of Sorangium cellulosum strains in nature.</title>
        <authorList>
            <person name="Han K."/>
            <person name="Peng R."/>
            <person name="Blom J."/>
            <person name="Li Y.-Z."/>
        </authorList>
    </citation>
    <scope>NUCLEOTIDE SEQUENCE [LARGE SCALE GENOMIC DNA]</scope>
    <source>
        <strain evidence="7 8">So0157-25</strain>
    </source>
</reference>
<keyword evidence="3" id="KW-0201">Cytochrome c-type biogenesis</keyword>
<dbReference type="Gene3D" id="2.40.50.140">
    <property type="entry name" value="Nucleic acid-binding proteins"/>
    <property type="match status" value="1"/>
</dbReference>
<feature type="region of interest" description="Disordered" evidence="5">
    <location>
        <begin position="16"/>
        <end position="38"/>
    </location>
</feature>
<name>A0A150PRW5_SORCE</name>
<keyword evidence="2" id="KW-0349">Heme</keyword>
<keyword evidence="4 6" id="KW-0472">Membrane</keyword>
<dbReference type="EMBL" id="JELY01000699">
    <property type="protein sequence ID" value="KYF58465.1"/>
    <property type="molecule type" value="Genomic_DNA"/>
</dbReference>
<evidence type="ECO:0000313" key="8">
    <source>
        <dbReference type="Proteomes" id="UP000075420"/>
    </source>
</evidence>